<protein>
    <recommendedName>
        <fullName evidence="3 8">DNA repair protein RecO</fullName>
    </recommendedName>
    <alternativeName>
        <fullName evidence="7 8">Recombination protein O</fullName>
    </alternativeName>
</protein>
<evidence type="ECO:0000256" key="4">
    <source>
        <dbReference type="ARBA" id="ARBA00022763"/>
    </source>
</evidence>
<keyword evidence="6 8" id="KW-0234">DNA repair</keyword>
<dbReference type="InterPro" id="IPR012340">
    <property type="entry name" value="NA-bd_OB-fold"/>
</dbReference>
<keyword evidence="5 8" id="KW-0233">DNA recombination</keyword>
<dbReference type="SUPFAM" id="SSF50249">
    <property type="entry name" value="Nucleic acid-binding proteins"/>
    <property type="match status" value="1"/>
</dbReference>
<dbReference type="InterPro" id="IPR042242">
    <property type="entry name" value="RecO_C"/>
</dbReference>
<evidence type="ECO:0000256" key="6">
    <source>
        <dbReference type="ARBA" id="ARBA00023204"/>
    </source>
</evidence>
<dbReference type="STRING" id="406100.SAMN04488052_101495"/>
<dbReference type="InterPro" id="IPR037278">
    <property type="entry name" value="ARFGAP/RecO"/>
</dbReference>
<dbReference type="NCBIfam" id="TIGR00613">
    <property type="entry name" value="reco"/>
    <property type="match status" value="1"/>
</dbReference>
<proteinExistence type="inferred from homology"/>
<keyword evidence="4 8" id="KW-0227">DNA damage</keyword>
<dbReference type="AlphaFoldDB" id="A0A1H8QD50"/>
<organism evidence="10 11">
    <name type="scientific">Aquisalimonas asiatica</name>
    <dbReference type="NCBI Taxonomy" id="406100"/>
    <lineage>
        <taxon>Bacteria</taxon>
        <taxon>Pseudomonadati</taxon>
        <taxon>Pseudomonadota</taxon>
        <taxon>Gammaproteobacteria</taxon>
        <taxon>Chromatiales</taxon>
        <taxon>Ectothiorhodospiraceae</taxon>
        <taxon>Aquisalimonas</taxon>
    </lineage>
</organism>
<dbReference type="GO" id="GO:0006310">
    <property type="term" value="P:DNA recombination"/>
    <property type="evidence" value="ECO:0007669"/>
    <property type="project" value="UniProtKB-UniRule"/>
</dbReference>
<dbReference type="Pfam" id="PF02565">
    <property type="entry name" value="RecO_C"/>
    <property type="match status" value="1"/>
</dbReference>
<evidence type="ECO:0000256" key="7">
    <source>
        <dbReference type="ARBA" id="ARBA00033409"/>
    </source>
</evidence>
<evidence type="ECO:0000256" key="8">
    <source>
        <dbReference type="HAMAP-Rule" id="MF_00201"/>
    </source>
</evidence>
<sequence>MPANQGDQSIPAWVVHRRPYRDTSLLLELLTEQHGRIGAVARGARSQKSRWRGVLEPFQPVLVSWRGRGELATLTGAESGGRPLRFQGTRLAAAFYLSELVLRLLRREDPEPDVFAAYGDALISLAAADAPEDAPLRHFEKRLLDALGYSLLLDTTADGQSPVAAGSTYRYELEYGPVPVAPGASGLLISGDALLALDQARFDDPALRSEMQRLTSAALRLYIGDRPLQSRALYQSLRRRSGSGGEESGT</sequence>
<evidence type="ECO:0000313" key="11">
    <source>
        <dbReference type="Proteomes" id="UP000199657"/>
    </source>
</evidence>
<dbReference type="RefSeq" id="WP_091639624.1">
    <property type="nucleotide sequence ID" value="NZ_FOEG01000001.1"/>
</dbReference>
<dbReference type="PANTHER" id="PTHR33991:SF1">
    <property type="entry name" value="DNA REPAIR PROTEIN RECO"/>
    <property type="match status" value="1"/>
</dbReference>
<dbReference type="InterPro" id="IPR003717">
    <property type="entry name" value="RecO"/>
</dbReference>
<comment type="similarity">
    <text evidence="2 8">Belongs to the RecO family.</text>
</comment>
<name>A0A1H8QD50_9GAMM</name>
<dbReference type="InterPro" id="IPR022572">
    <property type="entry name" value="DNA_rep/recomb_RecO_N"/>
</dbReference>
<evidence type="ECO:0000256" key="1">
    <source>
        <dbReference type="ARBA" id="ARBA00003065"/>
    </source>
</evidence>
<dbReference type="Pfam" id="PF11967">
    <property type="entry name" value="RecO_N"/>
    <property type="match status" value="1"/>
</dbReference>
<comment type="function">
    <text evidence="1 8">Involved in DNA repair and RecF pathway recombination.</text>
</comment>
<feature type="domain" description="DNA replication/recombination mediator RecO N-terminal" evidence="9">
    <location>
        <begin position="11"/>
        <end position="78"/>
    </location>
</feature>
<dbReference type="Gene3D" id="1.20.1440.120">
    <property type="entry name" value="Recombination protein O, C-terminal domain"/>
    <property type="match status" value="1"/>
</dbReference>
<keyword evidence="11" id="KW-1185">Reference proteome</keyword>
<evidence type="ECO:0000259" key="9">
    <source>
        <dbReference type="Pfam" id="PF11967"/>
    </source>
</evidence>
<dbReference type="GO" id="GO:0043590">
    <property type="term" value="C:bacterial nucleoid"/>
    <property type="evidence" value="ECO:0007669"/>
    <property type="project" value="TreeGrafter"/>
</dbReference>
<dbReference type="SUPFAM" id="SSF57863">
    <property type="entry name" value="ArfGap/RecO-like zinc finger"/>
    <property type="match status" value="1"/>
</dbReference>
<dbReference type="Gene3D" id="2.40.50.140">
    <property type="entry name" value="Nucleic acid-binding proteins"/>
    <property type="match status" value="1"/>
</dbReference>
<gene>
    <name evidence="8" type="primary">recO</name>
    <name evidence="10" type="ORF">SAMN04488052_101495</name>
</gene>
<dbReference type="HAMAP" id="MF_00201">
    <property type="entry name" value="RecO"/>
    <property type="match status" value="1"/>
</dbReference>
<dbReference type="PANTHER" id="PTHR33991">
    <property type="entry name" value="DNA REPAIR PROTEIN RECO"/>
    <property type="match status" value="1"/>
</dbReference>
<evidence type="ECO:0000256" key="2">
    <source>
        <dbReference type="ARBA" id="ARBA00007452"/>
    </source>
</evidence>
<dbReference type="Proteomes" id="UP000199657">
    <property type="component" value="Unassembled WGS sequence"/>
</dbReference>
<accession>A0A1H8QD50</accession>
<evidence type="ECO:0000313" key="10">
    <source>
        <dbReference type="EMBL" id="SEO51931.1"/>
    </source>
</evidence>
<evidence type="ECO:0000256" key="3">
    <source>
        <dbReference type="ARBA" id="ARBA00021310"/>
    </source>
</evidence>
<dbReference type="OrthoDB" id="9804792at2"/>
<evidence type="ECO:0000256" key="5">
    <source>
        <dbReference type="ARBA" id="ARBA00023172"/>
    </source>
</evidence>
<dbReference type="EMBL" id="FOEG01000001">
    <property type="protein sequence ID" value="SEO51931.1"/>
    <property type="molecule type" value="Genomic_DNA"/>
</dbReference>
<reference evidence="10 11" key="1">
    <citation type="submission" date="2016-10" db="EMBL/GenBank/DDBJ databases">
        <authorList>
            <person name="de Groot N.N."/>
        </authorList>
    </citation>
    <scope>NUCLEOTIDE SEQUENCE [LARGE SCALE GENOMIC DNA]</scope>
    <source>
        <strain evidence="10 11">CGMCC 1.6291</strain>
    </source>
</reference>
<dbReference type="GO" id="GO:0006302">
    <property type="term" value="P:double-strand break repair"/>
    <property type="evidence" value="ECO:0007669"/>
    <property type="project" value="TreeGrafter"/>
</dbReference>